<evidence type="ECO:0000256" key="5">
    <source>
        <dbReference type="ARBA" id="ARBA00022989"/>
    </source>
</evidence>
<evidence type="ECO:0000256" key="2">
    <source>
        <dbReference type="ARBA" id="ARBA00007779"/>
    </source>
</evidence>
<evidence type="ECO:0008006" key="14">
    <source>
        <dbReference type="Google" id="ProtNLM"/>
    </source>
</evidence>
<dbReference type="Proteomes" id="UP000252139">
    <property type="component" value="Unassembled WGS sequence"/>
</dbReference>
<keyword evidence="5 8" id="KW-1133">Transmembrane helix</keyword>
<feature type="domain" description="CSC1/OSCA1-like 7TM region" evidence="9">
    <location>
        <begin position="555"/>
        <end position="819"/>
    </location>
</feature>
<feature type="non-terminal residue" evidence="12">
    <location>
        <position position="1"/>
    </location>
</feature>
<sequence length="1007" mass="116431">TIQLSIKSLISYEDFKTSLLSIFRIPVPILSVSFNIIAFLGEYNYLVGLIGSYFENITFIRAYTYCRFVNLVEFIVTSIRSSINAPEVMKRVHIHTDLDYDEEAKKQLAAFLVCLGTLIPVFFSLVYKPCLSIVGHNVFNPIPIWTTRKKNQDMAYNASLFDVNRILKSQQLIEDGIQLESSLLQICINVIFSFTVLLIFCIIRPKYPVIYESKRTLCKSETQRPDALGKGWFSWIKPTFNIKDDTLIQYSRLDAFTFIYFVRMLKRLIIIMTIGSMAILLPVNIVTALNTGDWPPASILGFITTPSFYTSDQSDKSKIWYWCPTIAIWLYSILIVGHMIMASKSFLRLRKKYHTMLTKDSHRIEDAVSRTLLLYVNEPSKTTIERDKIKCLVHQFSNTPSQRIATGSYNQHLTYLVQKYTSIVNKLEKSLIAYLSKAKKDQNDDGAAEELDAFKRPIIKLGWWHQIKVDAIDYYTDQALTLSQSIKRNRNQLQNADHLFAIYADTYSAHQAYVSLLDKTTEQHALIQKVALAPHPKDIIWKNMTLDHDTRKLKRLFGHGLFLSSVFLASFPIAIVASLSNLINILRFFHKTRRTIANNRVILGVIQSYFTPWFMFFLFLISISLLRYITQQQGYRTKSMLEQNTLIRVFAFFVIDYLFIFTVFGVLIGILGQMTIMARLLHRERTTMLSRYVFQMGKNIIGICIHWINYICINCVGLAFQLLRPLALIKDKQGVSDFDFTKNYAMVLSIFVATLFSSAIVPIILPFALFYFGFATMVFKYELMYVYTVKVDTYGKTWPVLYCIILCSVIAFQLMMILVLSLKGALFQVYSLIPLPLLTCFPLVLHGKYLYRKIHPLQLELNNDDNDSTESKEANNPTPNDDRSARWIEKIYRDPVIRRPLIKPCIPEEYRLLIPQVYKHHRQHQLILKELFQMKSRKKSSRTNTINTTRKSKEEESERVYYVDPIDSYYDGPSSSSNSTEPSAPDLEMILAESPLPAYVSPKEQTL</sequence>
<dbReference type="PANTHER" id="PTHR13018">
    <property type="entry name" value="PROBABLE MEMBRANE PROTEIN DUF221-RELATED"/>
    <property type="match status" value="1"/>
</dbReference>
<feature type="compositionally biased region" description="Basic and acidic residues" evidence="7">
    <location>
        <begin position="951"/>
        <end position="961"/>
    </location>
</feature>
<keyword evidence="13" id="KW-1185">Reference proteome</keyword>
<feature type="transmembrane region" description="Helical" evidence="8">
    <location>
        <begin position="561"/>
        <end position="589"/>
    </location>
</feature>
<dbReference type="GO" id="GO:0005886">
    <property type="term" value="C:plasma membrane"/>
    <property type="evidence" value="ECO:0007669"/>
    <property type="project" value="TreeGrafter"/>
</dbReference>
<feature type="transmembrane region" description="Helical" evidence="8">
    <location>
        <begin position="268"/>
        <end position="289"/>
    </location>
</feature>
<evidence type="ECO:0000313" key="12">
    <source>
        <dbReference type="EMBL" id="RCH98281.1"/>
    </source>
</evidence>
<keyword evidence="3" id="KW-0813">Transport</keyword>
<dbReference type="InterPro" id="IPR003864">
    <property type="entry name" value="CSC1/OSCA1-like_7TM"/>
</dbReference>
<evidence type="ECO:0000259" key="10">
    <source>
        <dbReference type="Pfam" id="PF13967"/>
    </source>
</evidence>
<feature type="transmembrane region" description="Helical" evidence="8">
    <location>
        <begin position="744"/>
        <end position="764"/>
    </location>
</feature>
<evidence type="ECO:0000256" key="4">
    <source>
        <dbReference type="ARBA" id="ARBA00022692"/>
    </source>
</evidence>
<gene>
    <name evidence="12" type="ORF">CU097_001346</name>
</gene>
<feature type="region of interest" description="Disordered" evidence="7">
    <location>
        <begin position="938"/>
        <end position="988"/>
    </location>
</feature>
<dbReference type="GO" id="GO:0005227">
    <property type="term" value="F:calcium-activated cation channel activity"/>
    <property type="evidence" value="ECO:0007669"/>
    <property type="project" value="InterPro"/>
</dbReference>
<dbReference type="Pfam" id="PF02714">
    <property type="entry name" value="RSN1_7TM"/>
    <property type="match status" value="1"/>
</dbReference>
<organism evidence="12 13">
    <name type="scientific">Rhizopus azygosporus</name>
    <name type="common">Rhizopus microsporus var. azygosporus</name>
    <dbReference type="NCBI Taxonomy" id="86630"/>
    <lineage>
        <taxon>Eukaryota</taxon>
        <taxon>Fungi</taxon>
        <taxon>Fungi incertae sedis</taxon>
        <taxon>Mucoromycota</taxon>
        <taxon>Mucoromycotina</taxon>
        <taxon>Mucoromycetes</taxon>
        <taxon>Mucorales</taxon>
        <taxon>Mucorineae</taxon>
        <taxon>Rhizopodaceae</taxon>
        <taxon>Rhizopus</taxon>
    </lineage>
</organism>
<comment type="similarity">
    <text evidence="2">Belongs to the CSC1 (TC 1.A.17) family.</text>
</comment>
<evidence type="ECO:0000256" key="3">
    <source>
        <dbReference type="ARBA" id="ARBA00022448"/>
    </source>
</evidence>
<evidence type="ECO:0000256" key="8">
    <source>
        <dbReference type="SAM" id="Phobius"/>
    </source>
</evidence>
<feature type="domain" description="CSC1/OSCA1-like cytosolic" evidence="11">
    <location>
        <begin position="385"/>
        <end position="543"/>
    </location>
</feature>
<feature type="transmembrane region" description="Helical" evidence="8">
    <location>
        <begin position="650"/>
        <end position="680"/>
    </location>
</feature>
<comment type="subcellular location">
    <subcellularLocation>
        <location evidence="1">Membrane</location>
        <topology evidence="1">Multi-pass membrane protein</topology>
    </subcellularLocation>
</comment>
<keyword evidence="4 8" id="KW-0812">Transmembrane</keyword>
<feature type="transmembrane region" description="Helical" evidence="8">
    <location>
        <begin position="800"/>
        <end position="819"/>
    </location>
</feature>
<accession>A0A367K8W3</accession>
<dbReference type="OrthoDB" id="2150324at2759"/>
<evidence type="ECO:0000313" key="13">
    <source>
        <dbReference type="Proteomes" id="UP000252139"/>
    </source>
</evidence>
<feature type="transmembrane region" description="Helical" evidence="8">
    <location>
        <begin position="183"/>
        <end position="203"/>
    </location>
</feature>
<feature type="transmembrane region" description="Helical" evidence="8">
    <location>
        <begin position="770"/>
        <end position="788"/>
    </location>
</feature>
<dbReference type="InterPro" id="IPR045122">
    <property type="entry name" value="Csc1-like"/>
</dbReference>
<feature type="compositionally biased region" description="Low complexity" evidence="7">
    <location>
        <begin position="974"/>
        <end position="985"/>
    </location>
</feature>
<dbReference type="EMBL" id="PJQL01000209">
    <property type="protein sequence ID" value="RCH98281.1"/>
    <property type="molecule type" value="Genomic_DNA"/>
</dbReference>
<comment type="caution">
    <text evidence="12">The sequence shown here is derived from an EMBL/GenBank/DDBJ whole genome shotgun (WGS) entry which is preliminary data.</text>
</comment>
<feature type="transmembrane region" description="Helical" evidence="8">
    <location>
        <begin position="700"/>
        <end position="723"/>
    </location>
</feature>
<feature type="domain" description="CSC1/OSCA1-like N-terminal transmembrane" evidence="10">
    <location>
        <begin position="184"/>
        <end position="336"/>
    </location>
</feature>
<dbReference type="Pfam" id="PF13967">
    <property type="entry name" value="RSN1_TM"/>
    <property type="match status" value="1"/>
</dbReference>
<evidence type="ECO:0000256" key="1">
    <source>
        <dbReference type="ARBA" id="ARBA00004141"/>
    </source>
</evidence>
<evidence type="ECO:0000259" key="11">
    <source>
        <dbReference type="Pfam" id="PF14703"/>
    </source>
</evidence>
<evidence type="ECO:0000259" key="9">
    <source>
        <dbReference type="Pfam" id="PF02714"/>
    </source>
</evidence>
<evidence type="ECO:0000256" key="7">
    <source>
        <dbReference type="SAM" id="MobiDB-lite"/>
    </source>
</evidence>
<proteinExistence type="inferred from homology"/>
<dbReference type="PANTHER" id="PTHR13018:SF5">
    <property type="entry name" value="RE44586P"/>
    <property type="match status" value="1"/>
</dbReference>
<reference evidence="12 13" key="1">
    <citation type="journal article" date="2018" name="G3 (Bethesda)">
        <title>Phylogenetic and Phylogenomic Definition of Rhizopus Species.</title>
        <authorList>
            <person name="Gryganskyi A.P."/>
            <person name="Golan J."/>
            <person name="Dolatabadi S."/>
            <person name="Mondo S."/>
            <person name="Robb S."/>
            <person name="Idnurm A."/>
            <person name="Muszewska A."/>
            <person name="Steczkiewicz K."/>
            <person name="Masonjones S."/>
            <person name="Liao H.L."/>
            <person name="Gajdeczka M.T."/>
            <person name="Anike F."/>
            <person name="Vuek A."/>
            <person name="Anishchenko I.M."/>
            <person name="Voigt K."/>
            <person name="de Hoog G.S."/>
            <person name="Smith M.E."/>
            <person name="Heitman J."/>
            <person name="Vilgalys R."/>
            <person name="Stajich J.E."/>
        </authorList>
    </citation>
    <scope>NUCLEOTIDE SEQUENCE [LARGE SCALE GENOMIC DNA]</scope>
    <source>
        <strain evidence="12 13">CBS 357.93</strain>
    </source>
</reference>
<name>A0A367K8W3_RHIAZ</name>
<evidence type="ECO:0000256" key="6">
    <source>
        <dbReference type="ARBA" id="ARBA00023136"/>
    </source>
</evidence>
<dbReference type="InterPro" id="IPR027815">
    <property type="entry name" value="CSC1/OSCA1-like_cyt"/>
</dbReference>
<dbReference type="STRING" id="86630.A0A367K8W3"/>
<protein>
    <recommendedName>
        <fullName evidence="14">DUF221-domain-containing protein</fullName>
    </recommendedName>
</protein>
<feature type="transmembrane region" description="Helical" evidence="8">
    <location>
        <begin position="319"/>
        <end position="342"/>
    </location>
</feature>
<dbReference type="Pfam" id="PF14703">
    <property type="entry name" value="PHM7_cyt"/>
    <property type="match status" value="1"/>
</dbReference>
<keyword evidence="6 8" id="KW-0472">Membrane</keyword>
<feature type="transmembrane region" description="Helical" evidence="8">
    <location>
        <begin position="825"/>
        <end position="845"/>
    </location>
</feature>
<feature type="transmembrane region" description="Helical" evidence="8">
    <location>
        <begin position="108"/>
        <end position="127"/>
    </location>
</feature>
<dbReference type="AlphaFoldDB" id="A0A367K8W3"/>
<dbReference type="InterPro" id="IPR032880">
    <property type="entry name" value="CSC1/OSCA1-like_N"/>
</dbReference>
<feature type="transmembrane region" description="Helical" evidence="8">
    <location>
        <begin position="609"/>
        <end position="629"/>
    </location>
</feature>